<keyword evidence="7" id="KW-0418">Kinase</keyword>
<comment type="caution">
    <text evidence="7">The sequence shown here is derived from an EMBL/GenBank/DDBJ whole genome shotgun (WGS) entry which is preliminary data.</text>
</comment>
<dbReference type="GO" id="GO:0003924">
    <property type="term" value="F:GTPase activity"/>
    <property type="evidence" value="ECO:0007669"/>
    <property type="project" value="InterPro"/>
</dbReference>
<dbReference type="GO" id="GO:0005525">
    <property type="term" value="F:GTP binding"/>
    <property type="evidence" value="ECO:0007669"/>
    <property type="project" value="UniProtKB-KW"/>
</dbReference>
<dbReference type="RefSeq" id="WP_104483572.1">
    <property type="nucleotide sequence ID" value="NZ_CP154825.1"/>
</dbReference>
<dbReference type="Proteomes" id="UP000239203">
    <property type="component" value="Unassembled WGS sequence"/>
</dbReference>
<dbReference type="InterPro" id="IPR052040">
    <property type="entry name" value="GTPase/Isobutyryl-CoA_mutase"/>
</dbReference>
<keyword evidence="2" id="KW-0547">Nucleotide-binding</keyword>
<keyword evidence="7" id="KW-0808">Transferase</keyword>
<dbReference type="PANTHER" id="PTHR43087">
    <property type="entry name" value="LYSINE/ARGININE/ORNITHINE TRANSPORT SYSTEM KINASE"/>
    <property type="match status" value="1"/>
</dbReference>
<comment type="similarity">
    <text evidence="1">Belongs to the SIMIBI class G3E GTPase family. ArgK/MeaB subfamily.</text>
</comment>
<evidence type="ECO:0000256" key="4">
    <source>
        <dbReference type="ARBA" id="ARBA00023134"/>
    </source>
</evidence>
<dbReference type="InterPro" id="IPR003593">
    <property type="entry name" value="AAA+_ATPase"/>
</dbReference>
<name>A0A2S6GBW9_9PSEU</name>
<evidence type="ECO:0000256" key="5">
    <source>
        <dbReference type="ARBA" id="ARBA00023186"/>
    </source>
</evidence>
<keyword evidence="4" id="KW-0342">GTP-binding</keyword>
<keyword evidence="3" id="KW-0378">Hydrolase</keyword>
<dbReference type="NCBIfam" id="TIGR00750">
    <property type="entry name" value="lao"/>
    <property type="match status" value="1"/>
</dbReference>
<dbReference type="GO" id="GO:0016301">
    <property type="term" value="F:kinase activity"/>
    <property type="evidence" value="ECO:0007669"/>
    <property type="project" value="UniProtKB-KW"/>
</dbReference>
<evidence type="ECO:0000256" key="2">
    <source>
        <dbReference type="ARBA" id="ARBA00022741"/>
    </source>
</evidence>
<dbReference type="EMBL" id="PTIX01000044">
    <property type="protein sequence ID" value="PPK61101.1"/>
    <property type="molecule type" value="Genomic_DNA"/>
</dbReference>
<organism evidence="7 8">
    <name type="scientific">Actinokineospora auranticolor</name>
    <dbReference type="NCBI Taxonomy" id="155976"/>
    <lineage>
        <taxon>Bacteria</taxon>
        <taxon>Bacillati</taxon>
        <taxon>Actinomycetota</taxon>
        <taxon>Actinomycetes</taxon>
        <taxon>Pseudonocardiales</taxon>
        <taxon>Pseudonocardiaceae</taxon>
        <taxon>Actinokineospora</taxon>
    </lineage>
</organism>
<dbReference type="Gene3D" id="3.40.50.300">
    <property type="entry name" value="P-loop containing nucleotide triphosphate hydrolases"/>
    <property type="match status" value="1"/>
</dbReference>
<dbReference type="CDD" id="cd03114">
    <property type="entry name" value="MMAA-like"/>
    <property type="match status" value="1"/>
</dbReference>
<dbReference type="AlphaFoldDB" id="A0A2S6GBW9"/>
<dbReference type="SMART" id="SM00382">
    <property type="entry name" value="AAA"/>
    <property type="match status" value="1"/>
</dbReference>
<sequence length="321" mass="33300">MTRTHAVPDLVDRARGGDARAVARLITLVEDASPRLPEIAAALAPHTGRARVVGLTGAPGVGKSTTTSALVGAYRARGQRVGVLAIDPSSPFSGGALLGDRIRMQDHATDPGVFIRSMATRGHLGGLAWSTPQAVRVLDAAGFDVVLVETVGVGQSEVDVVALADSVVVLLAPGMGDGIQAAKAGILEIADVFAVNKADRDGADATVRDLKHAISLGRREIRGASWRQPVVKTTADRGAGIADLVEAVDAHHDWTAAHGDLAARRVERARAEIEAVALAALRARWRGDRLDALAVRVAAGECDPYTAAHALTADGENDHPG</sequence>
<evidence type="ECO:0000313" key="7">
    <source>
        <dbReference type="EMBL" id="PPK61101.1"/>
    </source>
</evidence>
<evidence type="ECO:0000256" key="3">
    <source>
        <dbReference type="ARBA" id="ARBA00022801"/>
    </source>
</evidence>
<evidence type="ECO:0000259" key="6">
    <source>
        <dbReference type="SMART" id="SM00382"/>
    </source>
</evidence>
<accession>A0A2S6GBW9</accession>
<dbReference type="SUPFAM" id="SSF52540">
    <property type="entry name" value="P-loop containing nucleoside triphosphate hydrolases"/>
    <property type="match status" value="1"/>
</dbReference>
<dbReference type="PANTHER" id="PTHR43087:SF1">
    <property type="entry name" value="LAO_AO TRANSPORT SYSTEM ATPASE"/>
    <property type="match status" value="1"/>
</dbReference>
<evidence type="ECO:0000313" key="8">
    <source>
        <dbReference type="Proteomes" id="UP000239203"/>
    </source>
</evidence>
<dbReference type="Pfam" id="PF03308">
    <property type="entry name" value="MeaB"/>
    <property type="match status" value="1"/>
</dbReference>
<protein>
    <submittedName>
        <fullName evidence="7">LAO/AO transport system kinase</fullName>
    </submittedName>
</protein>
<dbReference type="InterPro" id="IPR005129">
    <property type="entry name" value="GTPase_ArgK"/>
</dbReference>
<feature type="domain" description="AAA+ ATPase" evidence="6">
    <location>
        <begin position="49"/>
        <end position="279"/>
    </location>
</feature>
<gene>
    <name evidence="7" type="ORF">CLV40_14423</name>
</gene>
<proteinExistence type="inferred from homology"/>
<dbReference type="InterPro" id="IPR027417">
    <property type="entry name" value="P-loop_NTPase"/>
</dbReference>
<reference evidence="7 8" key="1">
    <citation type="submission" date="2018-02" db="EMBL/GenBank/DDBJ databases">
        <title>Genomic Encyclopedia of Archaeal and Bacterial Type Strains, Phase II (KMG-II): from individual species to whole genera.</title>
        <authorList>
            <person name="Goeker M."/>
        </authorList>
    </citation>
    <scope>NUCLEOTIDE SEQUENCE [LARGE SCALE GENOMIC DNA]</scope>
    <source>
        <strain evidence="7 8">YU 961-1</strain>
    </source>
</reference>
<keyword evidence="8" id="KW-1185">Reference proteome</keyword>
<evidence type="ECO:0000256" key="1">
    <source>
        <dbReference type="ARBA" id="ARBA00009625"/>
    </source>
</evidence>
<dbReference type="OrthoDB" id="9778292at2"/>
<keyword evidence="5" id="KW-0143">Chaperone</keyword>